<dbReference type="PANTHER" id="PTHR35167">
    <property type="entry name" value="OS05G0216466 PROTEIN"/>
    <property type="match status" value="1"/>
</dbReference>
<protein>
    <submittedName>
        <fullName evidence="3">Acidic leucine-rich nuclear phosphoprotein 32 family member B-like</fullName>
    </submittedName>
</protein>
<dbReference type="KEGG" id="pda:103704365"/>
<dbReference type="Proteomes" id="UP000228380">
    <property type="component" value="Chromosome 1"/>
</dbReference>
<dbReference type="PANTHER" id="PTHR35167:SF3">
    <property type="entry name" value="OS05G0216466 PROTEIN"/>
    <property type="match status" value="1"/>
</dbReference>
<name>A0A8B7MTH0_PHODC</name>
<feature type="compositionally biased region" description="Basic and acidic residues" evidence="1">
    <location>
        <begin position="54"/>
        <end position="66"/>
    </location>
</feature>
<reference evidence="3" key="2">
    <citation type="submission" date="2025-08" db="UniProtKB">
        <authorList>
            <consortium name="RefSeq"/>
        </authorList>
    </citation>
    <scope>IDENTIFICATION</scope>
    <source>
        <tissue evidence="3">Young leaves</tissue>
    </source>
</reference>
<keyword evidence="2" id="KW-1185">Reference proteome</keyword>
<organism evidence="2 3">
    <name type="scientific">Phoenix dactylifera</name>
    <name type="common">Date palm</name>
    <dbReference type="NCBI Taxonomy" id="42345"/>
    <lineage>
        <taxon>Eukaryota</taxon>
        <taxon>Viridiplantae</taxon>
        <taxon>Streptophyta</taxon>
        <taxon>Embryophyta</taxon>
        <taxon>Tracheophyta</taxon>
        <taxon>Spermatophyta</taxon>
        <taxon>Magnoliopsida</taxon>
        <taxon>Liliopsida</taxon>
        <taxon>Arecaceae</taxon>
        <taxon>Coryphoideae</taxon>
        <taxon>Phoeniceae</taxon>
        <taxon>Phoenix</taxon>
    </lineage>
</organism>
<dbReference type="OrthoDB" id="1739516at2759"/>
<dbReference type="GeneID" id="103704365"/>
<feature type="compositionally biased region" description="Basic residues" evidence="1">
    <location>
        <begin position="100"/>
        <end position="109"/>
    </location>
</feature>
<sequence length="116" mass="13439">MEEGLTEPDKEAAQQLVHLSGGDEEGESKGLEDSDHQKKKKKKKKTEENEEEGKEMRAEISERGKEEEEEDEHRPKKRKRFRSLASIYEATKPISNDHHGSRKKRRQRGKEKGLGD</sequence>
<gene>
    <name evidence="3" type="primary">LOC103704365</name>
</gene>
<reference evidence="2" key="1">
    <citation type="journal article" date="2019" name="Nat. Commun.">
        <title>Genome-wide association mapping of date palm fruit traits.</title>
        <authorList>
            <person name="Hazzouri K.M."/>
            <person name="Gros-Balthazard M."/>
            <person name="Flowers J.M."/>
            <person name="Copetti D."/>
            <person name="Lemansour A."/>
            <person name="Lebrun M."/>
            <person name="Masmoudi K."/>
            <person name="Ferrand S."/>
            <person name="Dhar M.I."/>
            <person name="Fresquez Z.A."/>
            <person name="Rosas U."/>
            <person name="Zhang J."/>
            <person name="Talag J."/>
            <person name="Lee S."/>
            <person name="Kudrna D."/>
            <person name="Powell R.F."/>
            <person name="Leitch I.J."/>
            <person name="Krueger R.R."/>
            <person name="Wing R.A."/>
            <person name="Amiri K.M.A."/>
            <person name="Purugganan M.D."/>
        </authorList>
    </citation>
    <scope>NUCLEOTIDE SEQUENCE [LARGE SCALE GENOMIC DNA]</scope>
    <source>
        <strain evidence="2">cv. Khalas</strain>
    </source>
</reference>
<dbReference type="AlphaFoldDB" id="A0A8B7MTH0"/>
<proteinExistence type="predicted"/>
<evidence type="ECO:0000256" key="1">
    <source>
        <dbReference type="SAM" id="MobiDB-lite"/>
    </source>
</evidence>
<feature type="compositionally biased region" description="Basic and acidic residues" evidence="1">
    <location>
        <begin position="27"/>
        <end position="36"/>
    </location>
</feature>
<evidence type="ECO:0000313" key="3">
    <source>
        <dbReference type="RefSeq" id="XP_017697562.2"/>
    </source>
</evidence>
<evidence type="ECO:0000313" key="2">
    <source>
        <dbReference type="Proteomes" id="UP000228380"/>
    </source>
</evidence>
<accession>A0A8B7MTH0</accession>
<dbReference type="RefSeq" id="XP_017697562.2">
    <property type="nucleotide sequence ID" value="XM_017842073.3"/>
</dbReference>
<feature type="region of interest" description="Disordered" evidence="1">
    <location>
        <begin position="1"/>
        <end position="116"/>
    </location>
</feature>